<gene>
    <name evidence="1" type="ORF">MUN79_18630</name>
</gene>
<proteinExistence type="predicted"/>
<accession>A0A8T9Q4I1</accession>
<sequence>MLLTSGDTLRGPLVLHCNEDVIRLIMPDNTVNTLSAVAVQSFAVKGQKDDRRDYYDDFFDTRMGYYSGSPYYNRTPFRPRRERADTSLVRVFRTYRWNHNNDYSDFKSPGFFEQLSSGPHILLRREMLIERVVNNGPMYGAMATPTAEA</sequence>
<name>A0A8T9Q4I1_9BACT</name>
<dbReference type="KEGG" id="hcu:MUN79_18630"/>
<dbReference type="EMBL" id="CP095046">
    <property type="protein sequence ID" value="UOQ70700.1"/>
    <property type="molecule type" value="Genomic_DNA"/>
</dbReference>
<keyword evidence="2" id="KW-1185">Reference proteome</keyword>
<dbReference type="Proteomes" id="UP000831796">
    <property type="component" value="Chromosome"/>
</dbReference>
<dbReference type="AlphaFoldDB" id="A0A8T9Q4I1"/>
<evidence type="ECO:0000313" key="2">
    <source>
        <dbReference type="Proteomes" id="UP000831796"/>
    </source>
</evidence>
<evidence type="ECO:0000313" key="1">
    <source>
        <dbReference type="EMBL" id="UOQ70700.1"/>
    </source>
</evidence>
<dbReference type="RefSeq" id="WP_244674118.1">
    <property type="nucleotide sequence ID" value="NZ_CP095046.1"/>
</dbReference>
<organism evidence="1 2">
    <name type="scientific">Hymenobacter cellulosilyticus</name>
    <dbReference type="NCBI Taxonomy" id="2932248"/>
    <lineage>
        <taxon>Bacteria</taxon>
        <taxon>Pseudomonadati</taxon>
        <taxon>Bacteroidota</taxon>
        <taxon>Cytophagia</taxon>
        <taxon>Cytophagales</taxon>
        <taxon>Hymenobacteraceae</taxon>
        <taxon>Hymenobacter</taxon>
    </lineage>
</organism>
<protein>
    <submittedName>
        <fullName evidence="1">Uncharacterized protein</fullName>
    </submittedName>
</protein>
<reference evidence="1" key="1">
    <citation type="submission" date="2022-04" db="EMBL/GenBank/DDBJ databases">
        <title>Hymenobacter sp. isolated from the air.</title>
        <authorList>
            <person name="Won M."/>
            <person name="Lee C.-M."/>
            <person name="Woen H.-Y."/>
            <person name="Kwon S.-W."/>
        </authorList>
    </citation>
    <scope>NUCLEOTIDE SEQUENCE</scope>
    <source>
        <strain evidence="1">5116S-3</strain>
    </source>
</reference>